<organism evidence="2 3">
    <name type="scientific">Actinomyces johnsonii F0510</name>
    <dbReference type="NCBI Taxonomy" id="1227262"/>
    <lineage>
        <taxon>Bacteria</taxon>
        <taxon>Bacillati</taxon>
        <taxon>Actinomycetota</taxon>
        <taxon>Actinomycetes</taxon>
        <taxon>Actinomycetales</taxon>
        <taxon>Actinomycetaceae</taxon>
        <taxon>Actinomyces</taxon>
    </lineage>
</organism>
<evidence type="ECO:0000313" key="3">
    <source>
        <dbReference type="Proteomes" id="UP000016498"/>
    </source>
</evidence>
<dbReference type="EMBL" id="AWSD01000008">
    <property type="protein sequence ID" value="ERH23666.1"/>
    <property type="molecule type" value="Genomic_DNA"/>
</dbReference>
<comment type="caution">
    <text evidence="2">The sequence shown here is derived from an EMBL/GenBank/DDBJ whole genome shotgun (WGS) entry which is preliminary data.</text>
</comment>
<dbReference type="HOGENOM" id="CLU_2748650_0_0_11"/>
<protein>
    <submittedName>
        <fullName evidence="2">Uncharacterized protein</fullName>
    </submittedName>
</protein>
<gene>
    <name evidence="2" type="ORF">HMPREF1549_00074</name>
</gene>
<reference evidence="2 3" key="1">
    <citation type="submission" date="2013-06" db="EMBL/GenBank/DDBJ databases">
        <authorList>
            <person name="Weinstock G."/>
            <person name="Sodergren E."/>
            <person name="Lobos E.A."/>
            <person name="Fulton L."/>
            <person name="Fulton R."/>
            <person name="Courtney L."/>
            <person name="Fronick C."/>
            <person name="O'Laughlin M."/>
            <person name="Godfrey J."/>
            <person name="Wilson R.M."/>
            <person name="Miner T."/>
            <person name="Farmer C."/>
            <person name="Delehaunty K."/>
            <person name="Cordes M."/>
            <person name="Minx P."/>
            <person name="Tomlinson C."/>
            <person name="Chen J."/>
            <person name="Wollam A."/>
            <person name="Pepin K.H."/>
            <person name="Bhonagiri V."/>
            <person name="Zhang X."/>
            <person name="Warren W."/>
            <person name="Mitreva M."/>
            <person name="Mardis E.R."/>
            <person name="Wilson R.K."/>
        </authorList>
    </citation>
    <scope>NUCLEOTIDE SEQUENCE [LARGE SCALE GENOMIC DNA]</scope>
    <source>
        <strain evidence="2 3">F0510</strain>
    </source>
</reference>
<feature type="compositionally biased region" description="Basic and acidic residues" evidence="1">
    <location>
        <begin position="61"/>
        <end position="70"/>
    </location>
</feature>
<accession>U1QNL3</accession>
<dbReference type="Proteomes" id="UP000016498">
    <property type="component" value="Unassembled WGS sequence"/>
</dbReference>
<proteinExistence type="predicted"/>
<evidence type="ECO:0000256" key="1">
    <source>
        <dbReference type="SAM" id="MobiDB-lite"/>
    </source>
</evidence>
<dbReference type="AlphaFoldDB" id="U1QNL3"/>
<feature type="region of interest" description="Disordered" evidence="1">
    <location>
        <begin position="1"/>
        <end position="70"/>
    </location>
</feature>
<name>U1QNL3_9ACTO</name>
<evidence type="ECO:0000313" key="2">
    <source>
        <dbReference type="EMBL" id="ERH23666.1"/>
    </source>
</evidence>
<feature type="compositionally biased region" description="Low complexity" evidence="1">
    <location>
        <begin position="1"/>
        <end position="22"/>
    </location>
</feature>
<sequence length="70" mass="7201">MLDIGAATAEPAAPRASAARKAVVGAVNRRRRMGKILTGSPLDTGPPDLGRPPEPTGMGDRAAHGERSQD</sequence>